<gene>
    <name evidence="2" type="ORF">FNU79_14190</name>
</gene>
<dbReference type="InterPro" id="IPR002560">
    <property type="entry name" value="Transposase_DDE"/>
</dbReference>
<comment type="caution">
    <text evidence="2">The sequence shown here is derived from an EMBL/GenBank/DDBJ whole genome shotgun (WGS) entry which is preliminary data.</text>
</comment>
<name>A0A553UPD3_9DEIO</name>
<dbReference type="InterPro" id="IPR047951">
    <property type="entry name" value="Transpos_ISL3"/>
</dbReference>
<evidence type="ECO:0000259" key="1">
    <source>
        <dbReference type="Pfam" id="PF01610"/>
    </source>
</evidence>
<evidence type="ECO:0000313" key="3">
    <source>
        <dbReference type="Proteomes" id="UP000316092"/>
    </source>
</evidence>
<dbReference type="PANTHER" id="PTHR33498:SF1">
    <property type="entry name" value="TRANSPOSASE FOR INSERTION SEQUENCE ELEMENT IS1557"/>
    <property type="match status" value="1"/>
</dbReference>
<dbReference type="Pfam" id="PF01610">
    <property type="entry name" value="DDE_Tnp_ISL3"/>
    <property type="match status" value="1"/>
</dbReference>
<sequence length="121" mass="13424">MLKRAEDRTARDEALIVRLHKASADLRETVDLAQTFAALLRDRSADGLSAWLDRATDGAVQILARFARSLRAEGAALVAAFTSSWSNGQVESQVNRLKALKRQMYGRAKLDLLERRFLAGP</sequence>
<reference evidence="2 3" key="1">
    <citation type="submission" date="2019-07" db="EMBL/GenBank/DDBJ databases">
        <title>Deinococcus detaillus sp. nov., isolated from humus soil in Antarctica.</title>
        <authorList>
            <person name="Zhang K."/>
        </authorList>
    </citation>
    <scope>NUCLEOTIDE SEQUENCE [LARGE SCALE GENOMIC DNA]</scope>
    <source>
        <strain evidence="2 3">H1</strain>
    </source>
</reference>
<organism evidence="2 3">
    <name type="scientific">Deinococcus detaillensis</name>
    <dbReference type="NCBI Taxonomy" id="2592048"/>
    <lineage>
        <taxon>Bacteria</taxon>
        <taxon>Thermotogati</taxon>
        <taxon>Deinococcota</taxon>
        <taxon>Deinococci</taxon>
        <taxon>Deinococcales</taxon>
        <taxon>Deinococcaceae</taxon>
        <taxon>Deinococcus</taxon>
    </lineage>
</organism>
<accession>A0A553UPD3</accession>
<proteinExistence type="predicted"/>
<dbReference type="Proteomes" id="UP000316092">
    <property type="component" value="Unassembled WGS sequence"/>
</dbReference>
<dbReference type="AlphaFoldDB" id="A0A553UPD3"/>
<dbReference type="PANTHER" id="PTHR33498">
    <property type="entry name" value="TRANSPOSASE FOR INSERTION SEQUENCE ELEMENT IS1557"/>
    <property type="match status" value="1"/>
</dbReference>
<dbReference type="EMBL" id="VKDB01000019">
    <property type="protein sequence ID" value="TSA82083.1"/>
    <property type="molecule type" value="Genomic_DNA"/>
</dbReference>
<keyword evidence="3" id="KW-1185">Reference proteome</keyword>
<evidence type="ECO:0000313" key="2">
    <source>
        <dbReference type="EMBL" id="TSA82083.1"/>
    </source>
</evidence>
<feature type="domain" description="Transposase IS204/IS1001/IS1096/IS1165 DDE" evidence="1">
    <location>
        <begin position="1"/>
        <end position="112"/>
    </location>
</feature>
<protein>
    <submittedName>
        <fullName evidence="2">Transposase</fullName>
    </submittedName>
</protein>
<dbReference type="OrthoDB" id="524863at2"/>